<reference evidence="3 4" key="1">
    <citation type="journal article" date="2023" name="IScience">
        <title>Expanded male sex-determining region conserved during the evolution of homothallism in the green alga Volvox.</title>
        <authorList>
            <person name="Yamamoto K."/>
            <person name="Matsuzaki R."/>
            <person name="Mahakham W."/>
            <person name="Heman W."/>
            <person name="Sekimoto H."/>
            <person name="Kawachi M."/>
            <person name="Minakuchi Y."/>
            <person name="Toyoda A."/>
            <person name="Nozaki H."/>
        </authorList>
    </citation>
    <scope>NUCLEOTIDE SEQUENCE [LARGE SCALE GENOMIC DNA]</scope>
    <source>
        <strain evidence="3 4">NIES-4468</strain>
    </source>
</reference>
<sequence length="2892" mass="295043">MIIETASTPCHGPVPPSPRPSRIPLDQAPCGQGKDGAVSSSRLGSTGPELGRSLAELFPPLSSLDEPSRLEVYSLYLDALVKSHGQRQQKGQLCHAEQGQDTTASVAAAAAVLSSMSTEELLGSLPKQLDWQLMLKDIQVPSGKITLTALKLMGLLLQAPSAAQLHSDAYYQELLQVVKESMQRDASKERCKLAIWVVQTQQLPAGRLSGHGASLLGALEVCLPLDNPWHSPMISLQALLAVQRLLAQLPDEATHRAGSWAPAVWPLMLATGFEGSTEARAKAAAYRQIREGAVVLTRQLGAALAAYRRGELIQGGVSADGHRIAATVTSHVATSGGCGAVVRTSQEDKAAAAAAAEAELVGRQLGSRLMSSMLSEMVQMVGRVTTLPRGTEPPDAAVEAAVAAVATWGAAVLVLGPSFVRVNCLGQKMLDTVRPCFTCTSNTQLPCAAFAAWRDLFDTFREIGEVPPPPPPQRFWCSSGGGGGSRSLSRLRLMVAPIEHTAKHDKRPEVLQAALLCWQYLVQLLTRSYGHDATLYGSSVAGPVATAVATLEDAVELRLPLPFHTTGRDPGHQGPGQLRRPPQGRPAGAMLPDVWSWAVAPVAKAVLHKLATGPSTPKAAAAGASGGRMPSHQTAEVELVLVNLIDTTCTANVGLLAQTLLHALPSCSGSGSGGGGCGSTPSGKESLPGSEAAAGAAAAASAAIAAAATVGTAICSTAGHWAALLKRMFRCAAELTAAEAMQTDACLLPLSSATSGCQPLARGSSGLQGLEAEPSATAATGSASAPVEGAWQAWGSAAERVWSLLLAASLSPCKDELTAAPTIGINSRSGHGEDDDDGGNKAWILWLHFCFTVPGLLNPIPDAAHTVLQPPAPAQTLQQQPQQQSLQLLEQREALRRLLCRYAGPQLTRLLMRLLVPYTPPGVLGPGDRSDGAVSGRSRGLNSSSLAVLVETVTAWLTVSRALHPLAGAVAPPAGDPDVAATTITYPEWWGDWRSHLRSLLMRSMYACGSGEPGGGGCTAAQCLAALCCPALRPQQRIRSGGGGADAGFREGSRPRGRSPSPMKGGPRSPLSPAQRAAAQQQDAQGQEHYRAGCQAAATNNPSCNHWLPCPYAWVLWETAASLLTERPSKEAAMKGPPDGRAGPLVVGPLIPEEGSQGANRRRREAADAVAKLLIAPLEGLLLPGTAAEAVPVIAAEAEGFGDGRRMATAWVGLLSASLQHSRRTLYGIASAGRVTGRPDAVVVAVHGVAARFMELLRVHGDTAVAAEAVARPPGAPAWRFLGITGAALARHLAAMSDASSVITGAAFTTVNSTAAAQDGGRSRTRSTPTSFSGGDGGGNTTPMKGNVAPTTPFFSTPGRGTAPAAAALTPRGARGGVDPVGATASAAASLTAANALTPGGMSPSLSRHMVSAEAAALTAPALGPKLLAALASAAVSALVQSRRPAGIAGSERATGVGNTSVLSVHDTEQLVHTTLKSGLCPDAPSSGAALQRPSIALTAQHQQHYQLQSCAAEALAEALDAIPDVLLALEVPLPGARQAVGADAAAATSVATATATATATAVDALQALQAPLVILARDLLPHVLRQHGTAAAAVSAADTTADSPSVGGDSSGGITTCKFGVAHAATAMTAMVGLLCQLRQRGYDVTAQLDAVAPLLVACLRLNRLIQPAGEDGAQQTSRGGLADAAVGAAAVVAEAEAEASVLSQATAMALESLLAGRMPRLHNRVAEHLRRLMLREQQVAIARTVYRNPRESTSPSPGSCSIASASTAAVSGPHQLLVGNAAGAAALARMAAHAAPVTVGNLTPLALPQALQLAIDGLAWDGAFLLPDSQLQTAALPNRLYTLQPQQHPAPMVSPVSQPPQRQLDQQAPAPISVHVGTLDREVSAKVFTAGRRSDIRSGGGGIGGNAKRSFQESQTEYVHIAPSPSPARQTAAGGAAAPHSRASKRRRRYTGLTTYTALDGSQTGLVGLIGMGSESQGWSSDDDMVADRGGADGNDGPGVNGPHLSSVINHGDNRGGNGANRGDGGNGSGPAPHPWEVVSSRPPGAGPQSSAEQRRGPSGPPPLADRTRSLADGGIASTAVRSDNEADGSAAPQAAVPGALLHQPNAGSYAPVQSDNGPTSSVTDPTLEGLPSLLSRGVAKPAPHLPRLGGALDQRALVPAPEPPPPRCPSPVPDPALDQLPPSHLRQRRSSAPSGAQIMTRSEPSASPSSARQPSPTPPPPPSTLPVPQQQAVQNEKQRGQGGKGEGAGASGKEIEVDIASRSGAGAATEDVEMVPDSLDPHIPHPEHECLQVLGNADVVRPGEARMTDATAAAIAGTEIREYDDQGHGGADRSGSGSGSVAQQLTAGGETSSISISRVNGLPDTATLPNGDNGGSRGVNGGIAEVIASAGGDVCAVAVVAAPTGDSGIPGSAAASAAAAAAPTSDVDVDQGAARAGDQAPLMDGASQLDLAESYDIRCGVTAAHGARCQRLLRVSDQARSVLAQSQAPPPLPVSPLLLQQQQQRQAGRVAVAAATATQPKRAMYAAVPAATPMSVGTPATVATVDGVDELFVESTQQQQPEPVADGRRMLGRGLGLGAITPAKAPCAVTDLVAGCSNTSIPGRIAPSEPPTKQPRCTGAQVSELAHVNENHDEVAPPAGLPLRRLRNRTASHEKHGPEGFEGGGVADSITAVVPLSASAVISAVVAASASTTPIPTPIATTSDAAPPVPDARVAGHDVAASETYQGGALSGMGEAEANNVLAPAAPDAVHQQSQGRLPGEHQANRPMRMHMRSEAEAPGVTSGERGSDGAAQAGQLVGMRHEADFSAAVPPKQAGPGSSVAAEAVAELRRSLTTMHVALEDMDACLLLETGAMLSDMMSRVHMAMVRLRQQPQQARTLACDGVGGVGV</sequence>
<dbReference type="Pfam" id="PF12231">
    <property type="entry name" value="Rif1_N"/>
    <property type="match status" value="1"/>
</dbReference>
<evidence type="ECO:0000256" key="1">
    <source>
        <dbReference type="SAM" id="MobiDB-lite"/>
    </source>
</evidence>
<feature type="region of interest" description="Disordered" evidence="1">
    <location>
        <begin position="1315"/>
        <end position="1347"/>
    </location>
</feature>
<dbReference type="Proteomes" id="UP001165090">
    <property type="component" value="Unassembled WGS sequence"/>
</dbReference>
<protein>
    <recommendedName>
        <fullName evidence="2">Telomere-associated protein Rif1 N-terminal domain-containing protein</fullName>
    </recommendedName>
</protein>
<evidence type="ECO:0000259" key="2">
    <source>
        <dbReference type="Pfam" id="PF12231"/>
    </source>
</evidence>
<feature type="region of interest" description="Disordered" evidence="1">
    <location>
        <begin position="1038"/>
        <end position="1090"/>
    </location>
</feature>
<feature type="compositionally biased region" description="Gly residues" evidence="1">
    <location>
        <begin position="2243"/>
        <end position="2253"/>
    </location>
</feature>
<feature type="compositionally biased region" description="Polar residues" evidence="1">
    <location>
        <begin position="2193"/>
        <end position="2203"/>
    </location>
</feature>
<dbReference type="PANTHER" id="PTHR24216:SF65">
    <property type="entry name" value="PAXILLIN-LIKE PROTEIN 1"/>
    <property type="match status" value="1"/>
</dbReference>
<feature type="compositionally biased region" description="Low complexity" evidence="1">
    <location>
        <begin position="1058"/>
        <end position="1085"/>
    </location>
</feature>
<feature type="compositionally biased region" description="Pro residues" evidence="1">
    <location>
        <begin position="2163"/>
        <end position="2177"/>
    </location>
</feature>
<evidence type="ECO:0000313" key="3">
    <source>
        <dbReference type="EMBL" id="GLI61198.1"/>
    </source>
</evidence>
<dbReference type="InterPro" id="IPR022031">
    <property type="entry name" value="Rif1_N"/>
</dbReference>
<feature type="compositionally biased region" description="Polar residues" evidence="1">
    <location>
        <begin position="2114"/>
        <end position="2127"/>
    </location>
</feature>
<organism evidence="3 4">
    <name type="scientific">Volvox africanus</name>
    <dbReference type="NCBI Taxonomy" id="51714"/>
    <lineage>
        <taxon>Eukaryota</taxon>
        <taxon>Viridiplantae</taxon>
        <taxon>Chlorophyta</taxon>
        <taxon>core chlorophytes</taxon>
        <taxon>Chlorophyceae</taxon>
        <taxon>CS clade</taxon>
        <taxon>Chlamydomonadales</taxon>
        <taxon>Volvocaceae</taxon>
        <taxon>Volvox</taxon>
    </lineage>
</organism>
<keyword evidence="4" id="KW-1185">Reference proteome</keyword>
<feature type="compositionally biased region" description="Low complexity" evidence="1">
    <location>
        <begin position="575"/>
        <end position="587"/>
    </location>
</feature>
<feature type="compositionally biased region" description="Pro residues" evidence="1">
    <location>
        <begin position="2218"/>
        <end position="2228"/>
    </location>
</feature>
<comment type="caution">
    <text evidence="3">The sequence shown here is derived from an EMBL/GenBank/DDBJ whole genome shotgun (WGS) entry which is preliminary data.</text>
</comment>
<evidence type="ECO:0000313" key="4">
    <source>
        <dbReference type="Proteomes" id="UP001165090"/>
    </source>
</evidence>
<dbReference type="EMBL" id="BSDZ01000009">
    <property type="protein sequence ID" value="GLI61198.1"/>
    <property type="molecule type" value="Genomic_DNA"/>
</dbReference>
<feature type="compositionally biased region" description="Low complexity" evidence="1">
    <location>
        <begin position="2205"/>
        <end position="2217"/>
    </location>
</feature>
<feature type="compositionally biased region" description="Basic and acidic residues" evidence="1">
    <location>
        <begin position="2323"/>
        <end position="2334"/>
    </location>
</feature>
<feature type="region of interest" description="Disordered" evidence="1">
    <location>
        <begin position="2323"/>
        <end position="2379"/>
    </location>
</feature>
<proteinExistence type="predicted"/>
<feature type="compositionally biased region" description="Polar residues" evidence="1">
    <location>
        <begin position="2344"/>
        <end position="2361"/>
    </location>
</feature>
<gene>
    <name evidence="3" type="ORF">VaNZ11_003488</name>
</gene>
<feature type="region of interest" description="Disordered" evidence="1">
    <location>
        <begin position="1899"/>
        <end position="1951"/>
    </location>
</feature>
<feature type="region of interest" description="Disordered" evidence="1">
    <location>
        <begin position="1973"/>
        <end position="2275"/>
    </location>
</feature>
<feature type="domain" description="Telomere-associated protein Rif1 N-terminal" evidence="2">
    <location>
        <begin position="142"/>
        <end position="272"/>
    </location>
</feature>
<feature type="compositionally biased region" description="Pro residues" evidence="1">
    <location>
        <begin position="12"/>
        <end position="21"/>
    </location>
</feature>
<name>A0ABQ5RVG3_9CHLO</name>
<accession>A0ABQ5RVG3</accession>
<feature type="region of interest" description="Disordered" evidence="1">
    <location>
        <begin position="563"/>
        <end position="587"/>
    </location>
</feature>
<dbReference type="PANTHER" id="PTHR24216">
    <property type="entry name" value="PAXILLIN-RELATED"/>
    <property type="match status" value="1"/>
</dbReference>
<feature type="region of interest" description="Disordered" evidence="1">
    <location>
        <begin position="1"/>
        <end position="46"/>
    </location>
</feature>
<feature type="compositionally biased region" description="Gly residues" evidence="1">
    <location>
        <begin position="2017"/>
        <end position="2031"/>
    </location>
</feature>